<feature type="region of interest" description="Disordered" evidence="1">
    <location>
        <begin position="32"/>
        <end position="51"/>
    </location>
</feature>
<evidence type="ECO:0000256" key="1">
    <source>
        <dbReference type="SAM" id="MobiDB-lite"/>
    </source>
</evidence>
<evidence type="ECO:0000313" key="2">
    <source>
        <dbReference type="EMBL" id="OHA80786.1"/>
    </source>
</evidence>
<dbReference type="Proteomes" id="UP000179118">
    <property type="component" value="Unassembled WGS sequence"/>
</dbReference>
<organism evidence="2 3">
    <name type="scientific">Candidatus Yonathbacteria bacterium RIFCSPHIGHO2_02_FULL_44_14</name>
    <dbReference type="NCBI Taxonomy" id="1802724"/>
    <lineage>
        <taxon>Bacteria</taxon>
        <taxon>Candidatus Yonathiibacteriota</taxon>
    </lineage>
</organism>
<evidence type="ECO:0000313" key="3">
    <source>
        <dbReference type="Proteomes" id="UP000179118"/>
    </source>
</evidence>
<dbReference type="AlphaFoldDB" id="A0A1G2S6V6"/>
<reference evidence="2 3" key="1">
    <citation type="journal article" date="2016" name="Nat. Commun.">
        <title>Thousands of microbial genomes shed light on interconnected biogeochemical processes in an aquifer system.</title>
        <authorList>
            <person name="Anantharaman K."/>
            <person name="Brown C.T."/>
            <person name="Hug L.A."/>
            <person name="Sharon I."/>
            <person name="Castelle C.J."/>
            <person name="Probst A.J."/>
            <person name="Thomas B.C."/>
            <person name="Singh A."/>
            <person name="Wilkins M.J."/>
            <person name="Karaoz U."/>
            <person name="Brodie E.L."/>
            <person name="Williams K.H."/>
            <person name="Hubbard S.S."/>
            <person name="Banfield J.F."/>
        </authorList>
    </citation>
    <scope>NUCLEOTIDE SEQUENCE [LARGE SCALE GENOMIC DNA]</scope>
</reference>
<accession>A0A1G2S6V6</accession>
<comment type="caution">
    <text evidence="2">The sequence shown here is derived from an EMBL/GenBank/DDBJ whole genome shotgun (WGS) entry which is preliminary data.</text>
</comment>
<feature type="compositionally biased region" description="Basic and acidic residues" evidence="1">
    <location>
        <begin position="32"/>
        <end position="41"/>
    </location>
</feature>
<name>A0A1G2S6V6_9BACT</name>
<proteinExistence type="predicted"/>
<dbReference type="EMBL" id="MHUT01000014">
    <property type="protein sequence ID" value="OHA80786.1"/>
    <property type="molecule type" value="Genomic_DNA"/>
</dbReference>
<protein>
    <submittedName>
        <fullName evidence="2">Uncharacterized protein</fullName>
    </submittedName>
</protein>
<gene>
    <name evidence="2" type="ORF">A3D51_01485</name>
</gene>
<sequence>MKLEDFPREQQDILRKHIKPSAPMIVESVKGHLQQELEDGKTAAPSPKEHHHRLARTFVSFIEKSQPPEKE</sequence>